<reference evidence="2" key="1">
    <citation type="journal article" date="2023" name="Insect Mol. Biol.">
        <title>Genome sequencing provides insights into the evolution of gene families encoding plant cell wall-degrading enzymes in longhorned beetles.</title>
        <authorList>
            <person name="Shin N.R."/>
            <person name="Okamura Y."/>
            <person name="Kirsch R."/>
            <person name="Pauchet Y."/>
        </authorList>
    </citation>
    <scope>NUCLEOTIDE SEQUENCE</scope>
    <source>
        <strain evidence="2">AMC_N1</strain>
    </source>
</reference>
<sequence length="99" mass="11366">MENGNIEVDYSCSRLPHESDPEMISNRNQYGLPENYNPAEHPPVKLRSHTSSDQSETQRKRRSKNRLSNRRSTGYVPPEVVDEALKLGSDVKEQGNERK</sequence>
<feature type="region of interest" description="Disordered" evidence="1">
    <location>
        <begin position="1"/>
        <end position="99"/>
    </location>
</feature>
<protein>
    <submittedName>
        <fullName evidence="2">Uncharacterized protein</fullName>
    </submittedName>
</protein>
<feature type="compositionally biased region" description="Basic and acidic residues" evidence="1">
    <location>
        <begin position="83"/>
        <end position="99"/>
    </location>
</feature>
<dbReference type="Proteomes" id="UP001162162">
    <property type="component" value="Unassembled WGS sequence"/>
</dbReference>
<gene>
    <name evidence="2" type="ORF">NQ318_016843</name>
</gene>
<evidence type="ECO:0000313" key="3">
    <source>
        <dbReference type="Proteomes" id="UP001162162"/>
    </source>
</evidence>
<feature type="compositionally biased region" description="Basic residues" evidence="1">
    <location>
        <begin position="59"/>
        <end position="69"/>
    </location>
</feature>
<evidence type="ECO:0000256" key="1">
    <source>
        <dbReference type="SAM" id="MobiDB-lite"/>
    </source>
</evidence>
<name>A0AAV8YSF1_9CUCU</name>
<dbReference type="EMBL" id="JAPWTK010000042">
    <property type="protein sequence ID" value="KAJ8954903.1"/>
    <property type="molecule type" value="Genomic_DNA"/>
</dbReference>
<dbReference type="AlphaFoldDB" id="A0AAV8YSF1"/>
<comment type="caution">
    <text evidence="2">The sequence shown here is derived from an EMBL/GenBank/DDBJ whole genome shotgun (WGS) entry which is preliminary data.</text>
</comment>
<organism evidence="2 3">
    <name type="scientific">Aromia moschata</name>
    <dbReference type="NCBI Taxonomy" id="1265417"/>
    <lineage>
        <taxon>Eukaryota</taxon>
        <taxon>Metazoa</taxon>
        <taxon>Ecdysozoa</taxon>
        <taxon>Arthropoda</taxon>
        <taxon>Hexapoda</taxon>
        <taxon>Insecta</taxon>
        <taxon>Pterygota</taxon>
        <taxon>Neoptera</taxon>
        <taxon>Endopterygota</taxon>
        <taxon>Coleoptera</taxon>
        <taxon>Polyphaga</taxon>
        <taxon>Cucujiformia</taxon>
        <taxon>Chrysomeloidea</taxon>
        <taxon>Cerambycidae</taxon>
        <taxon>Cerambycinae</taxon>
        <taxon>Callichromatini</taxon>
        <taxon>Aromia</taxon>
    </lineage>
</organism>
<keyword evidence="3" id="KW-1185">Reference proteome</keyword>
<evidence type="ECO:0000313" key="2">
    <source>
        <dbReference type="EMBL" id="KAJ8954903.1"/>
    </source>
</evidence>
<proteinExistence type="predicted"/>
<accession>A0AAV8YSF1</accession>
<dbReference type="Gene3D" id="6.10.140.390">
    <property type="match status" value="1"/>
</dbReference>